<organism evidence="3 4">
    <name type="scientific">Rhodococcus triatomae</name>
    <dbReference type="NCBI Taxonomy" id="300028"/>
    <lineage>
        <taxon>Bacteria</taxon>
        <taxon>Bacillati</taxon>
        <taxon>Actinomycetota</taxon>
        <taxon>Actinomycetes</taxon>
        <taxon>Mycobacteriales</taxon>
        <taxon>Nocardiaceae</taxon>
        <taxon>Rhodococcus</taxon>
    </lineage>
</organism>
<keyword evidence="1" id="KW-0812">Transmembrane</keyword>
<dbReference type="Proteomes" id="UP000183263">
    <property type="component" value="Unassembled WGS sequence"/>
</dbReference>
<evidence type="ECO:0000256" key="1">
    <source>
        <dbReference type="SAM" id="Phobius"/>
    </source>
</evidence>
<keyword evidence="1" id="KW-0472">Membrane</keyword>
<evidence type="ECO:0008006" key="5">
    <source>
        <dbReference type="Google" id="ProtNLM"/>
    </source>
</evidence>
<reference evidence="3 4" key="1">
    <citation type="submission" date="2016-10" db="EMBL/GenBank/DDBJ databases">
        <authorList>
            <person name="de Groot N.N."/>
        </authorList>
    </citation>
    <scope>NUCLEOTIDE SEQUENCE [LARGE SCALE GENOMIC DNA]</scope>
    <source>
        <strain evidence="3 4">DSM 44892</strain>
    </source>
</reference>
<name>A0A1G8R0R7_9NOCA</name>
<feature type="chain" id="PRO_5010303381" description="Glycoprotein" evidence="2">
    <location>
        <begin position="28"/>
        <end position="788"/>
    </location>
</feature>
<keyword evidence="2" id="KW-0732">Signal</keyword>
<accession>A0A1G8R0R7</accession>
<protein>
    <recommendedName>
        <fullName evidence="5">Glycoprotein</fullName>
    </recommendedName>
</protein>
<evidence type="ECO:0000313" key="3">
    <source>
        <dbReference type="EMBL" id="SDJ10541.1"/>
    </source>
</evidence>
<keyword evidence="1" id="KW-1133">Transmembrane helix</keyword>
<proteinExistence type="predicted"/>
<dbReference type="EMBL" id="FNDN01000016">
    <property type="protein sequence ID" value="SDJ10541.1"/>
    <property type="molecule type" value="Genomic_DNA"/>
</dbReference>
<dbReference type="Pfam" id="PF19516">
    <property type="entry name" value="DUF6049"/>
    <property type="match status" value="1"/>
</dbReference>
<feature type="transmembrane region" description="Helical" evidence="1">
    <location>
        <begin position="746"/>
        <end position="766"/>
    </location>
</feature>
<evidence type="ECO:0000256" key="2">
    <source>
        <dbReference type="SAM" id="SignalP"/>
    </source>
</evidence>
<keyword evidence="4" id="KW-1185">Reference proteome</keyword>
<evidence type="ECO:0000313" key="4">
    <source>
        <dbReference type="Proteomes" id="UP000183263"/>
    </source>
</evidence>
<feature type="signal peptide" evidence="2">
    <location>
        <begin position="1"/>
        <end position="27"/>
    </location>
</feature>
<dbReference type="InterPro" id="IPR046112">
    <property type="entry name" value="DUF6049"/>
</dbReference>
<dbReference type="AlphaFoldDB" id="A0A1G8R0R7"/>
<sequence>MTAVLRCVGVCLLTALTLLGSTGGALAVPLTTALPDAAASPSGPARTAPGTAEVREPQFLRLDIEEVTPSTVTTTSPRTVTVTGSVENIGDRRVEDVSVRLQRGPAVSTSEALRTSLTLDQSRFDTVGLFENVATDLDRGESATFSLSMPLQSVAEPSLNITDPGVYPLLVNVNGTPDYGGAARLDDARFLLPVLGVPGSGPDAPPVPPDTTSPVALTMLWPLADEPRLAAGLPGSVTEQVRLVDDDLSRSLDSGGRLDGLLGALEYATRDGTDRGRSVRDSTCIAVDPDLLITVTNMTRGYLVVDDPTEPAGAARPGAGEDAASAWLDRLRALASTTCVTAVPFAQVDLGAVASIGDPALSASALTAPADLVDRILGIESVRGFVWTDSGILSPAAAEMVRAQGPATALVAHNTVDDPVSGEFARLAPPEPTGGQLDALLFDPAVGAAFAAVGATPQTPSYTPQDARYDLTEDSRTARLQDALGAMTWAAVEPDRDTAPDSLLVVPPQLWTADADEAEALLATTTTLLRSGLATARPFTEILGRQPGSPRPTTLAAPQQAVADGVPEHVRAAAADQLPRIDSLTAALVDEPQAVLTPALFTSPLREDLLRAMSLAHRRDGLRGEAERAANTRVDEVATSLDDLFGAVTVVSPGGVYTLASEQGPLPLVARNDLPIGVRVRLHVQAPAEVIIDDIGPTQLPPRGSRTLTVPTEIADSRKLVVQFSLASEDGRQFGEPTSVTVRSNAYGQVLAILTAGAGALLLFLAGRRLWHRFRGQPDRADEGYERS</sequence>
<dbReference type="RefSeq" id="WP_072739691.1">
    <property type="nucleotide sequence ID" value="NZ_CP048813.1"/>
</dbReference>
<gene>
    <name evidence="3" type="ORF">SAMN05444695_11674</name>
</gene>